<evidence type="ECO:0000313" key="2">
    <source>
        <dbReference type="EMBL" id="MFC5513536.1"/>
    </source>
</evidence>
<comment type="caution">
    <text evidence="2">The sequence shown here is derived from an EMBL/GenBank/DDBJ whole genome shotgun (WGS) entry which is preliminary data.</text>
</comment>
<sequence length="965" mass="106159">MTIIKTPKKLIEVALPLDDINDAAVKEKSIRQGHPSSLHLWWARRPLSAARAVIFAQMVNDPGYERNLGRGVNKEKAKLERDHLFGLIRRLASWENTNDAKLLEEARAEIAKSWRETCELNRGHPDAKELFDPEKLPAFHDPFAGGGALPLEAQRLGLESFATDLNPVAVLINKAMIEIPPRFSSRAPVGPIHESIKQARLPTDWNGAQGLAEDVRRYGRWMRDEAFKRIGHHYPEVDLGKEQGGGKATVLAWLWARTVKSPNPAFSHVDVPLVSSFILANRAGKESYVEPVVNGDTYRFEVRSGKPPESAKNGTKAGKAKDFFCLLSGSPIARDYIRAEGKAGRIGVRLMAIVAEGVKGRIYLSPTEAMEEVAHRAANESIVDEARESFLSGSTPTRAMITGGVCSAYGLTTWGHMFTPRQIVCLTTFSDLVSELRERIKADAVASGWQDDHRSLDDGGLGPAAYADAISIFMAFCLDKMADLGNSLVRWEPTAQCPRQLFGRQGFPMLWDFAEANPFCDSSGSWEVFIDGVAKAMDKVFAITPAWFRGHASQQDAQTQSVSHRKVVSTDPPYYDNIGYADLSDFFYVWLRRALRPVFPQLFSTMLVPKAEELVATVYRHGSKPAAEKFFLDGMTEAMHRLADQAHPAFPTTIYYAFKQAETTDAGTSSTGWETFLEAVLAAGFAITGTWPLRTENGSRMVSQGTNALASSIVLVCRQRAGSASTISRRDFLRELKDELKEAVDVMIGGAEGISPVAPVDLAQAVIGPGMAIFSRYTAVLEADGSPMTVHSALTLINRMLTEGIDDFDSDTQFCLGWFDEHGWAAGEFGKATVLARAKGTSVDHVRDAGVVEALSGRVRLFKPVEYADEWSPSKDNNTPVWEALHQLIRALRTNGEGVAGALLAGMPQRAEPIRSLAYRLYTLCERKGWAEDARAYNELITSWVGIEEASHVKGHLGSQVAMDI</sequence>
<name>A0ABW0PN28_9BURK</name>
<evidence type="ECO:0000259" key="1">
    <source>
        <dbReference type="Pfam" id="PF06634"/>
    </source>
</evidence>
<protein>
    <submittedName>
        <fullName evidence="2">DUF1156 domain-containing protein</fullName>
    </submittedName>
</protein>
<dbReference type="RefSeq" id="WP_379725894.1">
    <property type="nucleotide sequence ID" value="NZ_JBHSMS010000073.1"/>
</dbReference>
<accession>A0ABW0PN28</accession>
<organism evidence="2 3">
    <name type="scientific">Massilia jejuensis</name>
    <dbReference type="NCBI Taxonomy" id="648894"/>
    <lineage>
        <taxon>Bacteria</taxon>
        <taxon>Pseudomonadati</taxon>
        <taxon>Pseudomonadota</taxon>
        <taxon>Betaproteobacteria</taxon>
        <taxon>Burkholderiales</taxon>
        <taxon>Oxalobacteraceae</taxon>
        <taxon>Telluria group</taxon>
        <taxon>Massilia</taxon>
    </lineage>
</organism>
<dbReference type="EMBL" id="JBHSMS010000073">
    <property type="protein sequence ID" value="MFC5513536.1"/>
    <property type="molecule type" value="Genomic_DNA"/>
</dbReference>
<keyword evidence="3" id="KW-1185">Reference proteome</keyword>
<gene>
    <name evidence="2" type="ORF">ACFPOU_20770</name>
</gene>
<evidence type="ECO:0000313" key="3">
    <source>
        <dbReference type="Proteomes" id="UP001596031"/>
    </source>
</evidence>
<dbReference type="Pfam" id="PF06634">
    <property type="entry name" value="DUF1156"/>
    <property type="match status" value="1"/>
</dbReference>
<proteinExistence type="predicted"/>
<feature type="domain" description="DUF1156" evidence="1">
    <location>
        <begin position="14"/>
        <end position="85"/>
    </location>
</feature>
<reference evidence="3" key="1">
    <citation type="journal article" date="2019" name="Int. J. Syst. Evol. Microbiol.">
        <title>The Global Catalogue of Microorganisms (GCM) 10K type strain sequencing project: providing services to taxonomists for standard genome sequencing and annotation.</title>
        <authorList>
            <consortium name="The Broad Institute Genomics Platform"/>
            <consortium name="The Broad Institute Genome Sequencing Center for Infectious Disease"/>
            <person name="Wu L."/>
            <person name="Ma J."/>
        </authorList>
    </citation>
    <scope>NUCLEOTIDE SEQUENCE [LARGE SCALE GENOMIC DNA]</scope>
    <source>
        <strain evidence="3">CCUG 38813</strain>
    </source>
</reference>
<dbReference type="Proteomes" id="UP001596031">
    <property type="component" value="Unassembled WGS sequence"/>
</dbReference>
<dbReference type="InterPro" id="IPR009537">
    <property type="entry name" value="DUF1156"/>
</dbReference>